<reference evidence="3 4" key="1">
    <citation type="journal article" date="2016" name="Genome Announc.">
        <title>First Complete Genome Sequence of a Subdivision 6 Acidobacterium Strain.</title>
        <authorList>
            <person name="Huang S."/>
            <person name="Vieira S."/>
            <person name="Bunk B."/>
            <person name="Riedel T."/>
            <person name="Sproer C."/>
            <person name="Overmann J."/>
        </authorList>
    </citation>
    <scope>NUCLEOTIDE SEQUENCE [LARGE SCALE GENOMIC DNA]</scope>
    <source>
        <strain evidence="4">DSM 100886 HEG_-6_39</strain>
    </source>
</reference>
<dbReference type="Pfam" id="PF00892">
    <property type="entry name" value="EamA"/>
    <property type="match status" value="1"/>
</dbReference>
<sequence>MTWLVYASISALAAAATAILAKIGLEGVPSTLATAIRTVVVLICAWGVVFAVGQQHAMASLSRRSLLFLTLSGLGTGVSWLAYFHALKLAPASSVAPIDKLSLPLTICLALVVLQEQVSMQAWLGVALMVIGALLTLR</sequence>
<feature type="transmembrane region" description="Helical" evidence="1">
    <location>
        <begin position="31"/>
        <end position="53"/>
    </location>
</feature>
<dbReference type="PATRIC" id="fig|1813736.3.peg.1544"/>
<dbReference type="InterPro" id="IPR000620">
    <property type="entry name" value="EamA_dom"/>
</dbReference>
<evidence type="ECO:0000313" key="3">
    <source>
        <dbReference type="EMBL" id="AMY08295.1"/>
    </source>
</evidence>
<dbReference type="OrthoDB" id="9806718at2"/>
<dbReference type="InterPro" id="IPR037185">
    <property type="entry name" value="EmrE-like"/>
</dbReference>
<dbReference type="SUPFAM" id="SSF103481">
    <property type="entry name" value="Multidrug resistance efflux transporter EmrE"/>
    <property type="match status" value="1"/>
</dbReference>
<feature type="transmembrane region" description="Helical" evidence="1">
    <location>
        <begin position="120"/>
        <end position="137"/>
    </location>
</feature>
<evidence type="ECO:0000256" key="1">
    <source>
        <dbReference type="SAM" id="Phobius"/>
    </source>
</evidence>
<dbReference type="GO" id="GO:0016020">
    <property type="term" value="C:membrane"/>
    <property type="evidence" value="ECO:0007669"/>
    <property type="project" value="InterPro"/>
</dbReference>
<protein>
    <submittedName>
        <fullName evidence="3">EamA-like transporter family protein</fullName>
    </submittedName>
</protein>
<accession>A0A143PIC9</accession>
<gene>
    <name evidence="3" type="ORF">LuPra_01489</name>
</gene>
<keyword evidence="1" id="KW-1133">Transmembrane helix</keyword>
<organism evidence="3 4">
    <name type="scientific">Luteitalea pratensis</name>
    <dbReference type="NCBI Taxonomy" id="1855912"/>
    <lineage>
        <taxon>Bacteria</taxon>
        <taxon>Pseudomonadati</taxon>
        <taxon>Acidobacteriota</taxon>
        <taxon>Vicinamibacteria</taxon>
        <taxon>Vicinamibacterales</taxon>
        <taxon>Vicinamibacteraceae</taxon>
        <taxon>Luteitalea</taxon>
    </lineage>
</organism>
<dbReference type="STRING" id="1855912.LuPra_01489"/>
<evidence type="ECO:0000259" key="2">
    <source>
        <dbReference type="Pfam" id="PF00892"/>
    </source>
</evidence>
<dbReference type="EMBL" id="CP015136">
    <property type="protein sequence ID" value="AMY08295.1"/>
    <property type="molecule type" value="Genomic_DNA"/>
</dbReference>
<dbReference type="RefSeq" id="WP_110174572.1">
    <property type="nucleotide sequence ID" value="NZ_CP015136.1"/>
</dbReference>
<feature type="transmembrane region" description="Helical" evidence="1">
    <location>
        <begin position="65"/>
        <end position="84"/>
    </location>
</feature>
<dbReference type="Gene3D" id="1.10.3730.20">
    <property type="match status" value="1"/>
</dbReference>
<keyword evidence="4" id="KW-1185">Reference proteome</keyword>
<reference evidence="4" key="2">
    <citation type="submission" date="2016-04" db="EMBL/GenBank/DDBJ databases">
        <title>First Complete Genome Sequence of a Subdivision 6 Acidobacterium.</title>
        <authorList>
            <person name="Huang S."/>
            <person name="Vieira S."/>
            <person name="Bunk B."/>
            <person name="Riedel T."/>
            <person name="Sproeer C."/>
            <person name="Overmann J."/>
        </authorList>
    </citation>
    <scope>NUCLEOTIDE SEQUENCE [LARGE SCALE GENOMIC DNA]</scope>
    <source>
        <strain evidence="4">DSM 100886 HEG_-6_39</strain>
    </source>
</reference>
<dbReference type="AlphaFoldDB" id="A0A143PIC9"/>
<feature type="domain" description="EamA" evidence="2">
    <location>
        <begin position="2"/>
        <end position="137"/>
    </location>
</feature>
<proteinExistence type="predicted"/>
<dbReference type="Proteomes" id="UP000076079">
    <property type="component" value="Chromosome"/>
</dbReference>
<evidence type="ECO:0000313" key="4">
    <source>
        <dbReference type="Proteomes" id="UP000076079"/>
    </source>
</evidence>
<keyword evidence="1" id="KW-0472">Membrane</keyword>
<name>A0A143PIC9_LUTPR</name>
<keyword evidence="1" id="KW-0812">Transmembrane</keyword>
<dbReference type="KEGG" id="abac:LuPra_01489"/>